<feature type="region of interest" description="Disordered" evidence="2">
    <location>
        <begin position="34"/>
        <end position="69"/>
    </location>
</feature>
<name>A0A2G9I594_9LAMI</name>
<dbReference type="InterPro" id="IPR036236">
    <property type="entry name" value="Znf_C2H2_sf"/>
</dbReference>
<evidence type="ECO:0000256" key="1">
    <source>
        <dbReference type="PROSITE-ProRule" id="PRU00042"/>
    </source>
</evidence>
<dbReference type="EMBL" id="NKXS01000339">
    <property type="protein sequence ID" value="PIN24937.1"/>
    <property type="molecule type" value="Genomic_DNA"/>
</dbReference>
<dbReference type="GO" id="GO:0000976">
    <property type="term" value="F:transcription cis-regulatory region binding"/>
    <property type="evidence" value="ECO:0007669"/>
    <property type="project" value="TreeGrafter"/>
</dbReference>
<dbReference type="GO" id="GO:0009736">
    <property type="term" value="P:cytokinin-activated signaling pathway"/>
    <property type="evidence" value="ECO:0007669"/>
    <property type="project" value="TreeGrafter"/>
</dbReference>
<dbReference type="GO" id="GO:0010090">
    <property type="term" value="P:trichome morphogenesis"/>
    <property type="evidence" value="ECO:0007669"/>
    <property type="project" value="InterPro"/>
</dbReference>
<dbReference type="GO" id="GO:0008270">
    <property type="term" value="F:zinc ion binding"/>
    <property type="evidence" value="ECO:0007669"/>
    <property type="project" value="UniProtKB-KW"/>
</dbReference>
<dbReference type="Gene3D" id="3.30.160.60">
    <property type="entry name" value="Classic Zinc Finger"/>
    <property type="match status" value="1"/>
</dbReference>
<dbReference type="GO" id="GO:0009740">
    <property type="term" value="P:gibberellic acid mediated signaling pathway"/>
    <property type="evidence" value="ECO:0007669"/>
    <property type="project" value="TreeGrafter"/>
</dbReference>
<feature type="compositionally biased region" description="Low complexity" evidence="2">
    <location>
        <begin position="47"/>
        <end position="57"/>
    </location>
</feature>
<dbReference type="STRING" id="429701.A0A2G9I594"/>
<dbReference type="GO" id="GO:0005634">
    <property type="term" value="C:nucleus"/>
    <property type="evidence" value="ECO:0007669"/>
    <property type="project" value="TreeGrafter"/>
</dbReference>
<dbReference type="PROSITE" id="PS00028">
    <property type="entry name" value="ZINC_FINGER_C2H2_1"/>
    <property type="match status" value="1"/>
</dbReference>
<accession>A0A2G9I594</accession>
<dbReference type="PANTHER" id="PTHR46353">
    <property type="entry name" value="ZINC FINGER PROTEIN 5"/>
    <property type="match status" value="1"/>
</dbReference>
<evidence type="ECO:0000313" key="5">
    <source>
        <dbReference type="Proteomes" id="UP000231279"/>
    </source>
</evidence>
<dbReference type="Pfam" id="PF13912">
    <property type="entry name" value="zf-C2H2_6"/>
    <property type="match status" value="1"/>
</dbReference>
<evidence type="ECO:0000313" key="4">
    <source>
        <dbReference type="EMBL" id="PIN24937.1"/>
    </source>
</evidence>
<sequence>MERNTVSYTANSGEEKKLRLFGIELDLFPDSSQIRESKGFSEEGDESINSSSSSTVTEKPEKSSARGGAALQLPQEKKFECEYCLKVFANSQALGGHQNAHKKERMRKKRLQLQSRKDNINYCKSYFNYCNGSNPTWLYDPSNLNDEKLINFCTDFNINDREALRCDELSDQCISFRQDRHRFSLTRVEMLREKSRALSHKPLSSSNYSKKIGRRTSLDLE</sequence>
<protein>
    <recommendedName>
        <fullName evidence="3">C2H2-type domain-containing protein</fullName>
    </recommendedName>
</protein>
<keyword evidence="1" id="KW-0863">Zinc-finger</keyword>
<dbReference type="PROSITE" id="PS50157">
    <property type="entry name" value="ZINC_FINGER_C2H2_2"/>
    <property type="match status" value="1"/>
</dbReference>
<dbReference type="OrthoDB" id="906552at2759"/>
<evidence type="ECO:0000259" key="3">
    <source>
        <dbReference type="PROSITE" id="PS50157"/>
    </source>
</evidence>
<feature type="region of interest" description="Disordered" evidence="2">
    <location>
        <begin position="201"/>
        <end position="221"/>
    </location>
</feature>
<dbReference type="PANTHER" id="PTHR46353:SF5">
    <property type="entry name" value="ZINC FINGER PROTEIN 5"/>
    <property type="match status" value="1"/>
</dbReference>
<feature type="domain" description="C2H2-type" evidence="3">
    <location>
        <begin position="79"/>
        <end position="106"/>
    </location>
</feature>
<comment type="caution">
    <text evidence="4">The sequence shown here is derived from an EMBL/GenBank/DDBJ whole genome shotgun (WGS) entry which is preliminary data.</text>
</comment>
<evidence type="ECO:0000256" key="2">
    <source>
        <dbReference type="SAM" id="MobiDB-lite"/>
    </source>
</evidence>
<gene>
    <name evidence="4" type="ORF">CDL12_02325</name>
</gene>
<organism evidence="4 5">
    <name type="scientific">Handroanthus impetiginosus</name>
    <dbReference type="NCBI Taxonomy" id="429701"/>
    <lineage>
        <taxon>Eukaryota</taxon>
        <taxon>Viridiplantae</taxon>
        <taxon>Streptophyta</taxon>
        <taxon>Embryophyta</taxon>
        <taxon>Tracheophyta</taxon>
        <taxon>Spermatophyta</taxon>
        <taxon>Magnoliopsida</taxon>
        <taxon>eudicotyledons</taxon>
        <taxon>Gunneridae</taxon>
        <taxon>Pentapetalae</taxon>
        <taxon>asterids</taxon>
        <taxon>lamiids</taxon>
        <taxon>Lamiales</taxon>
        <taxon>Bignoniaceae</taxon>
        <taxon>Crescentiina</taxon>
        <taxon>Tabebuia alliance</taxon>
        <taxon>Handroanthus</taxon>
    </lineage>
</organism>
<dbReference type="AlphaFoldDB" id="A0A2G9I594"/>
<dbReference type="Proteomes" id="UP000231279">
    <property type="component" value="Unassembled WGS sequence"/>
</dbReference>
<reference evidence="5" key="1">
    <citation type="journal article" date="2018" name="Gigascience">
        <title>Genome assembly of the Pink Ipe (Handroanthus impetiginosus, Bignoniaceae), a highly valued, ecologically keystone Neotropical timber forest tree.</title>
        <authorList>
            <person name="Silva-Junior O.B."/>
            <person name="Grattapaglia D."/>
            <person name="Novaes E."/>
            <person name="Collevatti R.G."/>
        </authorList>
    </citation>
    <scope>NUCLEOTIDE SEQUENCE [LARGE SCALE GENOMIC DNA]</scope>
    <source>
        <strain evidence="5">cv. UFG-1</strain>
    </source>
</reference>
<dbReference type="GO" id="GO:0003700">
    <property type="term" value="F:DNA-binding transcription factor activity"/>
    <property type="evidence" value="ECO:0007669"/>
    <property type="project" value="TreeGrafter"/>
</dbReference>
<proteinExistence type="predicted"/>
<keyword evidence="1" id="KW-0862">Zinc</keyword>
<dbReference type="SUPFAM" id="SSF57667">
    <property type="entry name" value="beta-beta-alpha zinc fingers"/>
    <property type="match status" value="1"/>
</dbReference>
<dbReference type="InterPro" id="IPR044299">
    <property type="entry name" value="GIS3/ZFP5/ZFP6"/>
</dbReference>
<keyword evidence="5" id="KW-1185">Reference proteome</keyword>
<dbReference type="InterPro" id="IPR013087">
    <property type="entry name" value="Znf_C2H2_type"/>
</dbReference>
<keyword evidence="1" id="KW-0479">Metal-binding</keyword>